<dbReference type="GO" id="GO:0005876">
    <property type="term" value="C:spindle microtubule"/>
    <property type="evidence" value="ECO:0007669"/>
    <property type="project" value="InterPro"/>
</dbReference>
<dbReference type="InterPro" id="IPR013251">
    <property type="entry name" value="DASH_Spc19"/>
</dbReference>
<dbReference type="GO" id="GO:0008608">
    <property type="term" value="P:attachment of spindle microtubules to kinetochore"/>
    <property type="evidence" value="ECO:0007669"/>
    <property type="project" value="InterPro"/>
</dbReference>
<keyword evidence="15" id="KW-1185">Reference proteome</keyword>
<organism evidence="14 15">
    <name type="scientific">Malassezia equina</name>
    <dbReference type="NCBI Taxonomy" id="1381935"/>
    <lineage>
        <taxon>Eukaryota</taxon>
        <taxon>Fungi</taxon>
        <taxon>Dikarya</taxon>
        <taxon>Basidiomycota</taxon>
        <taxon>Ustilaginomycotina</taxon>
        <taxon>Malasseziomycetes</taxon>
        <taxon>Malasseziales</taxon>
        <taxon>Malasseziaceae</taxon>
        <taxon>Malassezia</taxon>
    </lineage>
</organism>
<evidence type="ECO:0000256" key="5">
    <source>
        <dbReference type="ARBA" id="ARBA00016329"/>
    </source>
</evidence>
<keyword evidence="10" id="KW-0539">Nucleus</keyword>
<name>A0AAF0EFJ2_9BASI</name>
<evidence type="ECO:0000256" key="12">
    <source>
        <dbReference type="ARBA" id="ARBA00032583"/>
    </source>
</evidence>
<dbReference type="PANTHER" id="PTHR28262:SF1">
    <property type="entry name" value="DASH COMPLEX SUBUNIT SPC19"/>
    <property type="match status" value="1"/>
</dbReference>
<feature type="coiled-coil region" evidence="13">
    <location>
        <begin position="83"/>
        <end position="144"/>
    </location>
</feature>
<accession>A0AAF0EFJ2</accession>
<evidence type="ECO:0000256" key="2">
    <source>
        <dbReference type="ARBA" id="ARBA00004186"/>
    </source>
</evidence>
<protein>
    <recommendedName>
        <fullName evidence="5">DASH complex subunit SPC19</fullName>
    </recommendedName>
    <alternativeName>
        <fullName evidence="12">Outer kinetochore protein SPC19</fullName>
    </alternativeName>
</protein>
<dbReference type="Proteomes" id="UP001214415">
    <property type="component" value="Chromosome 4"/>
</dbReference>
<evidence type="ECO:0000256" key="7">
    <source>
        <dbReference type="ARBA" id="ARBA00022490"/>
    </source>
</evidence>
<keyword evidence="9" id="KW-0206">Cytoskeleton</keyword>
<evidence type="ECO:0000256" key="4">
    <source>
        <dbReference type="ARBA" id="ARBA00008952"/>
    </source>
</evidence>
<keyword evidence="6" id="KW-0158">Chromosome</keyword>
<keyword evidence="8" id="KW-0995">Kinetochore</keyword>
<keyword evidence="11" id="KW-0137">Centromere</keyword>
<comment type="similarity">
    <text evidence="4">Belongs to the DASH complex SPC19 family.</text>
</comment>
<sequence length="155" mass="17724">MAPNVPRQSVYFNPNASANQLSNIYASHFDLVSEREVRQAREHVAAEIAPLLRELIIRAEEVLGKDEQHARTLRTKVRTDMRLYQATEELAKVDAQAQLLAEEKDAALGRTVTQKEFDAQKQELEKLRKQRAQLMERVNKLEKQGTSILSSIYPP</sequence>
<dbReference type="AlphaFoldDB" id="A0AAF0EFJ2"/>
<evidence type="ECO:0000256" key="8">
    <source>
        <dbReference type="ARBA" id="ARBA00022838"/>
    </source>
</evidence>
<comment type="subcellular location">
    <subcellularLocation>
        <location evidence="3">Chromosome</location>
        <location evidence="3">Centromere</location>
        <location evidence="3">Kinetochore</location>
    </subcellularLocation>
    <subcellularLocation>
        <location evidence="2">Cytoplasm</location>
        <location evidence="2">Cytoskeleton</location>
        <location evidence="2">Spindle</location>
    </subcellularLocation>
    <subcellularLocation>
        <location evidence="1">Nucleus</location>
    </subcellularLocation>
</comment>
<evidence type="ECO:0000256" key="11">
    <source>
        <dbReference type="ARBA" id="ARBA00023328"/>
    </source>
</evidence>
<evidence type="ECO:0000256" key="10">
    <source>
        <dbReference type="ARBA" id="ARBA00023242"/>
    </source>
</evidence>
<evidence type="ECO:0000256" key="9">
    <source>
        <dbReference type="ARBA" id="ARBA00023212"/>
    </source>
</evidence>
<evidence type="ECO:0000256" key="6">
    <source>
        <dbReference type="ARBA" id="ARBA00022454"/>
    </source>
</evidence>
<dbReference type="Pfam" id="PF08287">
    <property type="entry name" value="DASH_Spc19"/>
    <property type="match status" value="1"/>
</dbReference>
<reference evidence="14" key="1">
    <citation type="submission" date="2023-03" db="EMBL/GenBank/DDBJ databases">
        <title>Mating type loci evolution in Malassezia.</title>
        <authorList>
            <person name="Coelho M.A."/>
        </authorList>
    </citation>
    <scope>NUCLEOTIDE SEQUENCE</scope>
    <source>
        <strain evidence="14">CBS 12830</strain>
    </source>
</reference>
<keyword evidence="13" id="KW-0175">Coiled coil</keyword>
<gene>
    <name evidence="14" type="ORF">MEQU1_002330</name>
</gene>
<evidence type="ECO:0000256" key="3">
    <source>
        <dbReference type="ARBA" id="ARBA00004629"/>
    </source>
</evidence>
<evidence type="ECO:0000256" key="1">
    <source>
        <dbReference type="ARBA" id="ARBA00004123"/>
    </source>
</evidence>
<dbReference type="EMBL" id="CP119903">
    <property type="protein sequence ID" value="WFD23636.1"/>
    <property type="molecule type" value="Genomic_DNA"/>
</dbReference>
<keyword evidence="7" id="KW-0963">Cytoplasm</keyword>
<evidence type="ECO:0000256" key="13">
    <source>
        <dbReference type="SAM" id="Coils"/>
    </source>
</evidence>
<dbReference type="GO" id="GO:0042729">
    <property type="term" value="C:DASH complex"/>
    <property type="evidence" value="ECO:0007669"/>
    <property type="project" value="InterPro"/>
</dbReference>
<evidence type="ECO:0000313" key="15">
    <source>
        <dbReference type="Proteomes" id="UP001214415"/>
    </source>
</evidence>
<proteinExistence type="inferred from homology"/>
<evidence type="ECO:0000313" key="14">
    <source>
        <dbReference type="EMBL" id="WFD23636.1"/>
    </source>
</evidence>
<dbReference type="PANTHER" id="PTHR28262">
    <property type="entry name" value="DASH COMPLEX SUBUNIT SPC19"/>
    <property type="match status" value="1"/>
</dbReference>